<evidence type="ECO:0000256" key="2">
    <source>
        <dbReference type="ARBA" id="ARBA00022679"/>
    </source>
</evidence>
<feature type="domain" description="AB hydrolase-1" evidence="4">
    <location>
        <begin position="59"/>
        <end position="368"/>
    </location>
</feature>
<dbReference type="InterPro" id="IPR000073">
    <property type="entry name" value="AB_hydrolase_1"/>
</dbReference>
<evidence type="ECO:0000259" key="4">
    <source>
        <dbReference type="Pfam" id="PF00561"/>
    </source>
</evidence>
<dbReference type="InterPro" id="IPR008220">
    <property type="entry name" value="HAT_MetX-like"/>
</dbReference>
<evidence type="ECO:0000256" key="3">
    <source>
        <dbReference type="SAM" id="Coils"/>
    </source>
</evidence>
<dbReference type="Pfam" id="PF00561">
    <property type="entry name" value="Abhydrolase_1"/>
    <property type="match status" value="1"/>
</dbReference>
<comment type="similarity">
    <text evidence="1">Belongs to the AB hydrolase superfamily. MetX family.</text>
</comment>
<dbReference type="GO" id="GO:0009092">
    <property type="term" value="P:homoserine metabolic process"/>
    <property type="evidence" value="ECO:0007669"/>
    <property type="project" value="TreeGrafter"/>
</dbReference>
<sequence>MSAQEVPDDHMGDVKTGAPPEATLVVLNEPLTLESGDAIERCACAYTMYGELSASRDNVVLVGHSLTSNSNVREWWAECVGEGDGYALDLSKDCVVCVNYLGSPYGSASPVSVDPRKSDGGAYGVDFPTPVTIRDNCAMCKMLLDSLGVNGVRCAMGGSMGSMLALEFAATYPDFVETMVLIAGCGRHTDWAIGMGEAQRYAIMSDGKYKGGAYAHDDGPNAGLATSRMMAMLSYRAPASVDGRFSRTSMSEFKPAEEIELGIRAHEKETKLPYFAVESYLQYQGKKFIRRFDANCYIQLTYTLDSHDVSRGRGDYFDVLAKIKQRALVVGILSDVLYPYALQRELADALPNSQLYTVDSPHGHDSFLIEIQQLNQVMAKWRRGECVDTRQGVPDFTALESSEDVRELREGIKRLREELTTAELKRERAEAALRAALDPAQNISASASALQRSASVGSALNLPGVILPANPSGSETLRLPVFGKLSIDNDNSYAGFAAF</sequence>
<dbReference type="PANTHER" id="PTHR32268">
    <property type="entry name" value="HOMOSERINE O-ACETYLTRANSFERASE"/>
    <property type="match status" value="1"/>
</dbReference>
<organism evidence="5">
    <name type="scientific">Ostreococcus tauri</name>
    <name type="common">Marine green alga</name>
    <dbReference type="NCBI Taxonomy" id="70448"/>
    <lineage>
        <taxon>Eukaryota</taxon>
        <taxon>Viridiplantae</taxon>
        <taxon>Chlorophyta</taxon>
        <taxon>Mamiellophyceae</taxon>
        <taxon>Mamiellales</taxon>
        <taxon>Bathycoccaceae</taxon>
        <taxon>Ostreococcus</taxon>
    </lineage>
</organism>
<keyword evidence="3" id="KW-0175">Coiled coil</keyword>
<keyword evidence="2 5" id="KW-0808">Transferase</keyword>
<dbReference type="EMBL" id="KZ155776">
    <property type="protein sequence ID" value="OUS47986.1"/>
    <property type="molecule type" value="Genomic_DNA"/>
</dbReference>
<protein>
    <submittedName>
        <fullName evidence="5">Homoserine O-acetyltransferase</fullName>
    </submittedName>
</protein>
<feature type="coiled-coil region" evidence="3">
    <location>
        <begin position="398"/>
        <end position="432"/>
    </location>
</feature>
<dbReference type="SUPFAM" id="SSF53474">
    <property type="entry name" value="alpha/beta-Hydrolases"/>
    <property type="match status" value="1"/>
</dbReference>
<dbReference type="eggNOG" id="ENOG502QRIX">
    <property type="taxonomic scope" value="Eukaryota"/>
</dbReference>
<proteinExistence type="inferred from homology"/>
<dbReference type="Proteomes" id="UP000195557">
    <property type="component" value="Unassembled WGS sequence"/>
</dbReference>
<dbReference type="GO" id="GO:0009086">
    <property type="term" value="P:methionine biosynthetic process"/>
    <property type="evidence" value="ECO:0007669"/>
    <property type="project" value="TreeGrafter"/>
</dbReference>
<accession>A0A1Y5IEJ6</accession>
<gene>
    <name evidence="5" type="ORF">BE221DRAFT_190327</name>
</gene>
<evidence type="ECO:0000313" key="5">
    <source>
        <dbReference type="EMBL" id="OUS47986.1"/>
    </source>
</evidence>
<dbReference type="HAMAP" id="MF_00296">
    <property type="entry name" value="MetX_acyltransf"/>
    <property type="match status" value="1"/>
</dbReference>
<dbReference type="NCBIfam" id="TIGR01392">
    <property type="entry name" value="homoserO_Ac_trn"/>
    <property type="match status" value="1"/>
</dbReference>
<dbReference type="PANTHER" id="PTHR32268:SF11">
    <property type="entry name" value="HOMOSERINE O-ACETYLTRANSFERASE"/>
    <property type="match status" value="1"/>
</dbReference>
<evidence type="ECO:0000256" key="1">
    <source>
        <dbReference type="ARBA" id="ARBA00006886"/>
    </source>
</evidence>
<dbReference type="Gene3D" id="3.40.50.1820">
    <property type="entry name" value="alpha/beta hydrolase"/>
    <property type="match status" value="1"/>
</dbReference>
<name>A0A1Y5IEJ6_OSTTA</name>
<dbReference type="AlphaFoldDB" id="A0A1Y5IEJ6"/>
<dbReference type="InterPro" id="IPR029058">
    <property type="entry name" value="AB_hydrolase_fold"/>
</dbReference>
<dbReference type="GO" id="GO:0004414">
    <property type="term" value="F:homoserine O-acetyltransferase activity"/>
    <property type="evidence" value="ECO:0007669"/>
    <property type="project" value="TreeGrafter"/>
</dbReference>
<reference evidence="5" key="1">
    <citation type="submission" date="2017-04" db="EMBL/GenBank/DDBJ databases">
        <title>Population genomics of picophytoplankton unveils novel chromosome hypervariability.</title>
        <authorList>
            <consortium name="DOE Joint Genome Institute"/>
            <person name="Blanc-Mathieu R."/>
            <person name="Krasovec M."/>
            <person name="Hebrard M."/>
            <person name="Yau S."/>
            <person name="Desgranges E."/>
            <person name="Martin J."/>
            <person name="Schackwitz W."/>
            <person name="Kuo A."/>
            <person name="Salin G."/>
            <person name="Donnadieu C."/>
            <person name="Desdevises Y."/>
            <person name="Sanchez-Ferandin S."/>
            <person name="Moreau H."/>
            <person name="Rivals E."/>
            <person name="Grigoriev I.V."/>
            <person name="Grimsley N."/>
            <person name="Eyre-Walker A."/>
            <person name="Piganeau G."/>
        </authorList>
    </citation>
    <scope>NUCLEOTIDE SEQUENCE [LARGE SCALE GENOMIC DNA]</scope>
    <source>
        <strain evidence="5">RCC 1115</strain>
    </source>
</reference>